<organism evidence="1 2">
    <name type="scientific">Glycomyces luteolus</name>
    <dbReference type="NCBI Taxonomy" id="2670330"/>
    <lineage>
        <taxon>Bacteria</taxon>
        <taxon>Bacillati</taxon>
        <taxon>Actinomycetota</taxon>
        <taxon>Actinomycetes</taxon>
        <taxon>Glycomycetales</taxon>
        <taxon>Glycomycetaceae</taxon>
        <taxon>Glycomyces</taxon>
    </lineage>
</organism>
<dbReference type="Proteomes" id="UP001146067">
    <property type="component" value="Unassembled WGS sequence"/>
</dbReference>
<keyword evidence="2" id="KW-1185">Reference proteome</keyword>
<dbReference type="AlphaFoldDB" id="A0A9X3PJT5"/>
<dbReference type="PANTHER" id="PTHR30348:SF4">
    <property type="entry name" value="DUF72 DOMAIN-CONTAINING PROTEIN"/>
    <property type="match status" value="1"/>
</dbReference>
<dbReference type="InterPro" id="IPR036520">
    <property type="entry name" value="UPF0759_sf"/>
</dbReference>
<dbReference type="PANTHER" id="PTHR30348">
    <property type="entry name" value="UNCHARACTERIZED PROTEIN YECE"/>
    <property type="match status" value="1"/>
</dbReference>
<sequence>MAVFIGTSGWQYRDWRGAFYPERLAQRDWLSHYASHFSTVENNGAFYRLPERAIFEAWQSHLPEGFSMAVKASRFLTHVKRLKAPAEPVDKLVKASAGLGDRLGPFLLQLPPNLHADPERLAHCLDRFPEGARVAVEPRHESWWNDDVRSVLSERDAALCWADRGGRPVTPLWRTASWGYLRLHEGRAKPAPSYGDAALRSWCRRIDETWPKRAECHVYFNNDHGGAAVRNAFRFAELMREVGGRGVPGARP</sequence>
<dbReference type="Pfam" id="PF01904">
    <property type="entry name" value="DUF72"/>
    <property type="match status" value="1"/>
</dbReference>
<comment type="caution">
    <text evidence="1">The sequence shown here is derived from an EMBL/GenBank/DDBJ whole genome shotgun (WGS) entry which is preliminary data.</text>
</comment>
<accession>A0A9X3PJT5</accession>
<name>A0A9X3PJT5_9ACTN</name>
<protein>
    <submittedName>
        <fullName evidence="1">DUF72 domain-containing protein</fullName>
    </submittedName>
</protein>
<dbReference type="EMBL" id="JAPZVP010000006">
    <property type="protein sequence ID" value="MDA1359870.1"/>
    <property type="molecule type" value="Genomic_DNA"/>
</dbReference>
<evidence type="ECO:0000313" key="1">
    <source>
        <dbReference type="EMBL" id="MDA1359870.1"/>
    </source>
</evidence>
<dbReference type="Gene3D" id="3.20.20.410">
    <property type="entry name" value="Protein of unknown function UPF0759"/>
    <property type="match status" value="1"/>
</dbReference>
<proteinExistence type="predicted"/>
<reference evidence="1" key="1">
    <citation type="submission" date="2022-12" db="EMBL/GenBank/DDBJ databases">
        <title>Gycomyces niveus sp.nov.,a novel actinomycete isolated from soil in Shouguan.</title>
        <authorList>
            <person name="Yang X."/>
        </authorList>
    </citation>
    <scope>NUCLEOTIDE SEQUENCE</scope>
    <source>
        <strain evidence="1">NEAU-A15</strain>
    </source>
</reference>
<gene>
    <name evidence="1" type="ORF">O1R50_09565</name>
</gene>
<dbReference type="SUPFAM" id="SSF117396">
    <property type="entry name" value="TM1631-like"/>
    <property type="match status" value="1"/>
</dbReference>
<dbReference type="RefSeq" id="WP_270109763.1">
    <property type="nucleotide sequence ID" value="NZ_JAPZVP010000006.1"/>
</dbReference>
<dbReference type="InterPro" id="IPR002763">
    <property type="entry name" value="DUF72"/>
</dbReference>
<evidence type="ECO:0000313" key="2">
    <source>
        <dbReference type="Proteomes" id="UP001146067"/>
    </source>
</evidence>